<evidence type="ECO:0000313" key="8">
    <source>
        <dbReference type="EMBL" id="KAG7329645.1"/>
    </source>
</evidence>
<keyword evidence="6" id="KW-0472">Membrane</keyword>
<evidence type="ECO:0000256" key="5">
    <source>
        <dbReference type="ARBA" id="ARBA00023128"/>
    </source>
</evidence>
<dbReference type="PANTHER" id="PTHR28492:SF1">
    <property type="entry name" value="UBIQUINOL-CYTOCHROME-C REDUCTASE COMPLEX ASSEMBLY FACTOR 6"/>
    <property type="match status" value="1"/>
</dbReference>
<evidence type="ECO:0000256" key="4">
    <source>
        <dbReference type="ARBA" id="ARBA00022989"/>
    </source>
</evidence>
<evidence type="ECO:0000313" key="9">
    <source>
        <dbReference type="Proteomes" id="UP000824219"/>
    </source>
</evidence>
<accession>A0A9D3SND0</accession>
<dbReference type="PANTHER" id="PTHR28492">
    <property type="entry name" value="HYPOTHETICAL PROTEIN LOC691921"/>
    <property type="match status" value="1"/>
</dbReference>
<dbReference type="Proteomes" id="UP000824219">
    <property type="component" value="Linkage Group LG08"/>
</dbReference>
<dbReference type="GO" id="GO:0034551">
    <property type="term" value="P:mitochondrial respiratory chain complex III assembly"/>
    <property type="evidence" value="ECO:0007669"/>
    <property type="project" value="InterPro"/>
</dbReference>
<evidence type="ECO:0000256" key="1">
    <source>
        <dbReference type="ARBA" id="ARBA00004434"/>
    </source>
</evidence>
<organism evidence="8 9">
    <name type="scientific">Hemibagrus wyckioides</name>
    <dbReference type="NCBI Taxonomy" id="337641"/>
    <lineage>
        <taxon>Eukaryota</taxon>
        <taxon>Metazoa</taxon>
        <taxon>Chordata</taxon>
        <taxon>Craniata</taxon>
        <taxon>Vertebrata</taxon>
        <taxon>Euteleostomi</taxon>
        <taxon>Actinopterygii</taxon>
        <taxon>Neopterygii</taxon>
        <taxon>Teleostei</taxon>
        <taxon>Ostariophysi</taxon>
        <taxon>Siluriformes</taxon>
        <taxon>Bagridae</taxon>
        <taxon>Hemibagrus</taxon>
    </lineage>
</organism>
<evidence type="ECO:0000256" key="6">
    <source>
        <dbReference type="ARBA" id="ARBA00023136"/>
    </source>
</evidence>
<keyword evidence="4" id="KW-1133">Transmembrane helix</keyword>
<gene>
    <name evidence="8" type="ORF">KOW79_007819</name>
</gene>
<sequence>MFRFHYIVIVRVAETSPGIKMPAGVSWPRYMKMFVASVLSMFAGAEVVHRYYCPDLSIPEIPPKPGELQTELLGLKTQQTASEKH</sequence>
<proteinExistence type="inferred from homology"/>
<evidence type="ECO:0000256" key="3">
    <source>
        <dbReference type="ARBA" id="ARBA00022792"/>
    </source>
</evidence>
<keyword evidence="5" id="KW-0496">Mitochondrion</keyword>
<evidence type="ECO:0000256" key="2">
    <source>
        <dbReference type="ARBA" id="ARBA00022692"/>
    </source>
</evidence>
<keyword evidence="3" id="KW-0999">Mitochondrion inner membrane</keyword>
<dbReference type="GO" id="GO:0005743">
    <property type="term" value="C:mitochondrial inner membrane"/>
    <property type="evidence" value="ECO:0007669"/>
    <property type="project" value="UniProtKB-SubCell"/>
</dbReference>
<dbReference type="AlphaFoldDB" id="A0A9D3SND0"/>
<comment type="subcellular location">
    <subcellularLocation>
        <location evidence="1">Mitochondrion inner membrane</location>
        <topology evidence="1">Single-pass membrane protein</topology>
    </subcellularLocation>
</comment>
<comment type="caution">
    <text evidence="8">The sequence shown here is derived from an EMBL/GenBank/DDBJ whole genome shotgun (WGS) entry which is preliminary data.</text>
</comment>
<dbReference type="Pfam" id="PF14990">
    <property type="entry name" value="DUF4516"/>
    <property type="match status" value="1"/>
</dbReference>
<protein>
    <submittedName>
        <fullName evidence="8">Uncharacterized protein</fullName>
    </submittedName>
</protein>
<keyword evidence="2" id="KW-0812">Transmembrane</keyword>
<reference evidence="8 9" key="1">
    <citation type="submission" date="2021-06" db="EMBL/GenBank/DDBJ databases">
        <title>Chromosome-level genome assembly of the red-tail catfish (Hemibagrus wyckioides).</title>
        <authorList>
            <person name="Shao F."/>
        </authorList>
    </citation>
    <scope>NUCLEOTIDE SEQUENCE [LARGE SCALE GENOMIC DNA]</scope>
    <source>
        <strain evidence="8">EC202008001</strain>
        <tissue evidence="8">Blood</tissue>
    </source>
</reference>
<dbReference type="OrthoDB" id="6139781at2759"/>
<keyword evidence="9" id="KW-1185">Reference proteome</keyword>
<dbReference type="EMBL" id="JAHKSW010000008">
    <property type="protein sequence ID" value="KAG7329645.1"/>
    <property type="molecule type" value="Genomic_DNA"/>
</dbReference>
<evidence type="ECO:0000256" key="7">
    <source>
        <dbReference type="ARBA" id="ARBA00044944"/>
    </source>
</evidence>
<name>A0A9D3SND0_9TELE</name>
<comment type="similarity">
    <text evidence="7">Belongs to the UQCC6 family.</text>
</comment>
<dbReference type="InterPro" id="IPR027858">
    <property type="entry name" value="BRAWNIN"/>
</dbReference>